<dbReference type="CDD" id="cd00520">
    <property type="entry name" value="RRF"/>
    <property type="match status" value="1"/>
</dbReference>
<dbReference type="GO" id="GO:0005737">
    <property type="term" value="C:cytoplasm"/>
    <property type="evidence" value="ECO:0007669"/>
    <property type="project" value="UniProtKB-SubCell"/>
</dbReference>
<comment type="function">
    <text evidence="5 6">Responsible for the release of ribosomes from messenger RNA at the termination of protein biosynthesis. May increase the efficiency of translation by recycling ribosomes from one round of translation to another.</text>
</comment>
<proteinExistence type="inferred from homology"/>
<dbReference type="InterPro" id="IPR002661">
    <property type="entry name" value="Ribosome_recyc_fac"/>
</dbReference>
<evidence type="ECO:0000313" key="8">
    <source>
        <dbReference type="EMBL" id="MEN7547332.1"/>
    </source>
</evidence>
<evidence type="ECO:0000313" key="9">
    <source>
        <dbReference type="Proteomes" id="UP001403385"/>
    </source>
</evidence>
<protein>
    <recommendedName>
        <fullName evidence="6">Ribosome-recycling factor</fullName>
        <shortName evidence="6">RRF</shortName>
    </recommendedName>
    <alternativeName>
        <fullName evidence="6">Ribosome-releasing factor</fullName>
    </alternativeName>
</protein>
<dbReference type="PANTHER" id="PTHR20982:SF3">
    <property type="entry name" value="MITOCHONDRIAL RIBOSOME RECYCLING FACTOR PSEUDO 1"/>
    <property type="match status" value="1"/>
</dbReference>
<dbReference type="Gene3D" id="1.10.132.20">
    <property type="entry name" value="Ribosome-recycling factor"/>
    <property type="match status" value="1"/>
</dbReference>
<evidence type="ECO:0000256" key="1">
    <source>
        <dbReference type="ARBA" id="ARBA00004496"/>
    </source>
</evidence>
<keyword evidence="9" id="KW-1185">Reference proteome</keyword>
<evidence type="ECO:0000256" key="4">
    <source>
        <dbReference type="ARBA" id="ARBA00022917"/>
    </source>
</evidence>
<dbReference type="InterPro" id="IPR036191">
    <property type="entry name" value="RRF_sf"/>
</dbReference>
<evidence type="ECO:0000256" key="6">
    <source>
        <dbReference type="HAMAP-Rule" id="MF_00040"/>
    </source>
</evidence>
<dbReference type="AlphaFoldDB" id="A0AAW9RR18"/>
<evidence type="ECO:0000256" key="5">
    <source>
        <dbReference type="ARBA" id="ARBA00025050"/>
    </source>
</evidence>
<dbReference type="SUPFAM" id="SSF55194">
    <property type="entry name" value="Ribosome recycling factor, RRF"/>
    <property type="match status" value="1"/>
</dbReference>
<dbReference type="FunFam" id="1.10.132.20:FF:000001">
    <property type="entry name" value="Ribosome-recycling factor"/>
    <property type="match status" value="1"/>
</dbReference>
<evidence type="ECO:0000256" key="2">
    <source>
        <dbReference type="ARBA" id="ARBA00005912"/>
    </source>
</evidence>
<dbReference type="GO" id="GO:0006415">
    <property type="term" value="P:translational termination"/>
    <property type="evidence" value="ECO:0007669"/>
    <property type="project" value="UniProtKB-UniRule"/>
</dbReference>
<dbReference type="FunFam" id="3.30.1360.40:FF:000001">
    <property type="entry name" value="Ribosome-recycling factor"/>
    <property type="match status" value="1"/>
</dbReference>
<evidence type="ECO:0000259" key="7">
    <source>
        <dbReference type="Pfam" id="PF01765"/>
    </source>
</evidence>
<evidence type="ECO:0000256" key="3">
    <source>
        <dbReference type="ARBA" id="ARBA00022490"/>
    </source>
</evidence>
<gene>
    <name evidence="6 8" type="primary">frr</name>
    <name evidence="8" type="ORF">AAG747_05400</name>
</gene>
<dbReference type="HAMAP" id="MF_00040">
    <property type="entry name" value="RRF"/>
    <property type="match status" value="1"/>
</dbReference>
<keyword evidence="3 6" id="KW-0963">Cytoplasm</keyword>
<dbReference type="RefSeq" id="WP_346820116.1">
    <property type="nucleotide sequence ID" value="NZ_JBDKWZ010000002.1"/>
</dbReference>
<dbReference type="NCBIfam" id="TIGR00496">
    <property type="entry name" value="frr"/>
    <property type="match status" value="1"/>
</dbReference>
<comment type="subcellular location">
    <subcellularLocation>
        <location evidence="1 6">Cytoplasm</location>
    </subcellularLocation>
</comment>
<dbReference type="EMBL" id="JBDKWZ010000002">
    <property type="protein sequence ID" value="MEN7547332.1"/>
    <property type="molecule type" value="Genomic_DNA"/>
</dbReference>
<feature type="domain" description="Ribosome recycling factor" evidence="7">
    <location>
        <begin position="26"/>
        <end position="185"/>
    </location>
</feature>
<comment type="similarity">
    <text evidence="2 6">Belongs to the RRF family.</text>
</comment>
<accession>A0AAW9RR18</accession>
<sequence length="187" mass="21494">MEEDIQLLLEETKDHMEKTVLHCEIELTKIRAGRAMPSMLDEIQVDYYGAPTPLSQVASITTPDARSLMIKPWEKNMVPEIEKAIKNSDLGLNPQNDGEVVRINIPPLTEERRKDLVKQAKHEAEHARISLRNVRKDANDTLKKMLKDGLAEDLMKKTEDDVQVLTNQFVKQIDEHLEKKEKDIMTV</sequence>
<dbReference type="Gene3D" id="3.30.1360.40">
    <property type="match status" value="1"/>
</dbReference>
<organism evidence="8 9">
    <name type="scientific">Rapidithrix thailandica</name>
    <dbReference type="NCBI Taxonomy" id="413964"/>
    <lineage>
        <taxon>Bacteria</taxon>
        <taxon>Pseudomonadati</taxon>
        <taxon>Bacteroidota</taxon>
        <taxon>Cytophagia</taxon>
        <taxon>Cytophagales</taxon>
        <taxon>Flammeovirgaceae</taxon>
        <taxon>Rapidithrix</taxon>
    </lineage>
</organism>
<name>A0AAW9RR18_9BACT</name>
<dbReference type="PANTHER" id="PTHR20982">
    <property type="entry name" value="RIBOSOME RECYCLING FACTOR"/>
    <property type="match status" value="1"/>
</dbReference>
<dbReference type="Pfam" id="PF01765">
    <property type="entry name" value="RRF"/>
    <property type="match status" value="1"/>
</dbReference>
<comment type="caution">
    <text evidence="8">The sequence shown here is derived from an EMBL/GenBank/DDBJ whole genome shotgun (WGS) entry which is preliminary data.</text>
</comment>
<dbReference type="GO" id="GO:0043023">
    <property type="term" value="F:ribosomal large subunit binding"/>
    <property type="evidence" value="ECO:0007669"/>
    <property type="project" value="TreeGrafter"/>
</dbReference>
<dbReference type="Proteomes" id="UP001403385">
    <property type="component" value="Unassembled WGS sequence"/>
</dbReference>
<keyword evidence="4 6" id="KW-0648">Protein biosynthesis</keyword>
<dbReference type="InterPro" id="IPR023584">
    <property type="entry name" value="Ribosome_recyc_fac_dom"/>
</dbReference>
<reference evidence="8 9" key="1">
    <citation type="submission" date="2024-04" db="EMBL/GenBank/DDBJ databases">
        <title>Novel genus in family Flammeovirgaceae.</title>
        <authorList>
            <person name="Nguyen T.H."/>
            <person name="Vuong T.Q."/>
            <person name="Le H."/>
            <person name="Kim S.-G."/>
        </authorList>
    </citation>
    <scope>NUCLEOTIDE SEQUENCE [LARGE SCALE GENOMIC DNA]</scope>
    <source>
        <strain evidence="8 9">JCM 23209</strain>
    </source>
</reference>